<organism evidence="1 2">
    <name type="scientific">Sinorhizobium meliloti (strain SM11)</name>
    <dbReference type="NCBI Taxonomy" id="707241"/>
    <lineage>
        <taxon>Bacteria</taxon>
        <taxon>Pseudomonadati</taxon>
        <taxon>Pseudomonadota</taxon>
        <taxon>Alphaproteobacteria</taxon>
        <taxon>Hyphomicrobiales</taxon>
        <taxon>Rhizobiaceae</taxon>
        <taxon>Sinorhizobium/Ensifer group</taxon>
        <taxon>Sinorhizobium</taxon>
    </lineage>
</organism>
<keyword evidence="1" id="KW-0614">Plasmid</keyword>
<dbReference type="PATRIC" id="fig|707241.3.peg.6796"/>
<sequence length="54" mass="6102">MPMSISEKRLAPKRPAAPFKDPEYELSIDWLAARDAVHAAQLRHLDARGPARIH</sequence>
<dbReference type="KEGG" id="smx:SM11_pD1109"/>
<dbReference type="EMBL" id="CP001832">
    <property type="protein sequence ID" value="AEH83941.1"/>
    <property type="molecule type" value="Genomic_DNA"/>
</dbReference>
<dbReference type="HOGENOM" id="CLU_3048047_0_0_5"/>
<dbReference type="AlphaFoldDB" id="F7XHB5"/>
<protein>
    <submittedName>
        <fullName evidence="1">Uncharacterized protein</fullName>
    </submittedName>
</protein>
<name>F7XHB5_SINMM</name>
<accession>F7XHB5</accession>
<evidence type="ECO:0000313" key="2">
    <source>
        <dbReference type="Proteomes" id="UP000009045"/>
    </source>
</evidence>
<geneLocation type="plasmid" evidence="1 2">
    <name>pSmeSM11d</name>
</geneLocation>
<dbReference type="Proteomes" id="UP000009045">
    <property type="component" value="Plasmid pSmeSM11d"/>
</dbReference>
<proteinExistence type="predicted"/>
<gene>
    <name evidence="1" type="ordered locus">SM11_pD1109</name>
</gene>
<evidence type="ECO:0000313" key="1">
    <source>
        <dbReference type="EMBL" id="AEH83941.1"/>
    </source>
</evidence>
<reference evidence="1 2" key="1">
    <citation type="journal article" date="2011" name="J. Biotechnol.">
        <title>The complete genome sequence of the dominant Sinorhizobium meliloti field isolate SM11 extends the S. meliloti pan-genome.</title>
        <authorList>
            <person name="Schneiker-Bekel S."/>
            <person name="Wibberg D."/>
            <person name="Bekel T."/>
            <person name="Blom J."/>
            <person name="Linke B."/>
            <person name="Neuweger H."/>
            <person name="Stiens M."/>
            <person name="Vorholter F.J."/>
            <person name="Weidner S."/>
            <person name="Goesmann A."/>
            <person name="Puhler A."/>
            <person name="Schluter A."/>
        </authorList>
    </citation>
    <scope>NUCLEOTIDE SEQUENCE [LARGE SCALE GENOMIC DNA]</scope>
    <source>
        <strain evidence="1 2">SM11</strain>
        <plasmid evidence="2">pSmeSM11d</plasmid>
    </source>
</reference>